<protein>
    <submittedName>
        <fullName evidence="1">Uncharacterized protein</fullName>
    </submittedName>
</protein>
<dbReference type="InParanoid" id="F4PBF4"/>
<accession>F4PBF4</accession>
<dbReference type="OrthoDB" id="2134584at2759"/>
<dbReference type="EMBL" id="GL882892">
    <property type="protein sequence ID" value="EGF77436.1"/>
    <property type="molecule type" value="Genomic_DNA"/>
</dbReference>
<sequence>MLVIPSCSLRSKYIRTIPINQVILDPVNKLKYIIEEKRSNNNTLSKVASPYFGDEEPLVLEVSDESLKIANPNRFNPSVLMKNRIAELKDKVVQLNNHLNSSSKYERIKYYLGDEKDGIIYAVKMNGSLEESELELEAFIKSTWKNPDVLHSLMLGQKRLQSKLLELLSKESIEKEIVF</sequence>
<proteinExistence type="predicted"/>
<organism evidence="1 2">
    <name type="scientific">Batrachochytrium dendrobatidis (strain JAM81 / FGSC 10211)</name>
    <name type="common">Frog chytrid fungus</name>
    <dbReference type="NCBI Taxonomy" id="684364"/>
    <lineage>
        <taxon>Eukaryota</taxon>
        <taxon>Fungi</taxon>
        <taxon>Fungi incertae sedis</taxon>
        <taxon>Chytridiomycota</taxon>
        <taxon>Chytridiomycota incertae sedis</taxon>
        <taxon>Chytridiomycetes</taxon>
        <taxon>Rhizophydiales</taxon>
        <taxon>Rhizophydiales incertae sedis</taxon>
        <taxon>Batrachochytrium</taxon>
    </lineage>
</organism>
<dbReference type="AlphaFoldDB" id="F4PBF4"/>
<name>F4PBF4_BATDJ</name>
<reference evidence="1 2" key="1">
    <citation type="submission" date="2009-12" db="EMBL/GenBank/DDBJ databases">
        <title>The draft genome of Batrachochytrium dendrobatidis.</title>
        <authorList>
            <consortium name="US DOE Joint Genome Institute (JGI-PGF)"/>
            <person name="Kuo A."/>
            <person name="Salamov A."/>
            <person name="Schmutz J."/>
            <person name="Lucas S."/>
            <person name="Pitluck S."/>
            <person name="Rosenblum E."/>
            <person name="Stajich J."/>
            <person name="Eisen M."/>
            <person name="Grigoriev I.V."/>
        </authorList>
    </citation>
    <scope>NUCLEOTIDE SEQUENCE [LARGE SCALE GENOMIC DNA]</scope>
    <source>
        <strain evidence="2">JAM81 / FGSC 10211</strain>
    </source>
</reference>
<keyword evidence="2" id="KW-1185">Reference proteome</keyword>
<evidence type="ECO:0000313" key="2">
    <source>
        <dbReference type="Proteomes" id="UP000007241"/>
    </source>
</evidence>
<dbReference type="GeneID" id="18239370"/>
<dbReference type="HOGENOM" id="CLU_117713_0_0_1"/>
<dbReference type="RefSeq" id="XP_006681920.1">
    <property type="nucleotide sequence ID" value="XM_006681857.1"/>
</dbReference>
<dbReference type="Proteomes" id="UP000007241">
    <property type="component" value="Unassembled WGS sequence"/>
</dbReference>
<evidence type="ECO:0000313" key="1">
    <source>
        <dbReference type="EMBL" id="EGF77436.1"/>
    </source>
</evidence>
<gene>
    <name evidence="1" type="ORF">BATDEDRAFT_27625</name>
</gene>